<dbReference type="Gene3D" id="1.25.40.10">
    <property type="entry name" value="Tetratricopeptide repeat domain"/>
    <property type="match status" value="2"/>
</dbReference>
<name>A0AAD7PKM8_QUISA</name>
<dbReference type="PANTHER" id="PTHR44102">
    <property type="entry name" value="PROTEIN NPG1"/>
    <property type="match status" value="1"/>
</dbReference>
<comment type="caution">
    <text evidence="1">The sequence shown here is derived from an EMBL/GenBank/DDBJ whole genome shotgun (WGS) entry which is preliminary data.</text>
</comment>
<evidence type="ECO:0000313" key="2">
    <source>
        <dbReference type="Proteomes" id="UP001163823"/>
    </source>
</evidence>
<proteinExistence type="predicted"/>
<dbReference type="Pfam" id="PF13432">
    <property type="entry name" value="TPR_16"/>
    <property type="match status" value="1"/>
</dbReference>
<dbReference type="InterPro" id="IPR011990">
    <property type="entry name" value="TPR-like_helical_dom_sf"/>
</dbReference>
<dbReference type="Proteomes" id="UP001163823">
    <property type="component" value="Chromosome 8"/>
</dbReference>
<organism evidence="1 2">
    <name type="scientific">Quillaja saponaria</name>
    <name type="common">Soap bark tree</name>
    <dbReference type="NCBI Taxonomy" id="32244"/>
    <lineage>
        <taxon>Eukaryota</taxon>
        <taxon>Viridiplantae</taxon>
        <taxon>Streptophyta</taxon>
        <taxon>Embryophyta</taxon>
        <taxon>Tracheophyta</taxon>
        <taxon>Spermatophyta</taxon>
        <taxon>Magnoliopsida</taxon>
        <taxon>eudicotyledons</taxon>
        <taxon>Gunneridae</taxon>
        <taxon>Pentapetalae</taxon>
        <taxon>rosids</taxon>
        <taxon>fabids</taxon>
        <taxon>Fabales</taxon>
        <taxon>Quillajaceae</taxon>
        <taxon>Quillaja</taxon>
    </lineage>
</organism>
<accession>A0AAD7PKM8</accession>
<dbReference type="AlphaFoldDB" id="A0AAD7PKM8"/>
<gene>
    <name evidence="1" type="ORF">O6P43_019015</name>
</gene>
<sequence length="617" mass="69255">MIQTCFLSVYRATTVTGVPCNKGFLCQWVFVKAGDWESKFKDTQVDEAESTLKEALSLNYEEARALLGRLEYQRENFDAALQVFQGIDITGLTPRMITAILERTRQRKSRPKGNNMLPDVMTMHSVSLLLEAILLKAKSLEELWRYIDPAKKCKLQEISHKALELLPNLWTKAGFLDEAITAYRHALGKPWNLEPQLLADMQKDLAAMLLYGGVEASLLPQMQLRGPTMPRTDQVEQILPGIYNRAERWYFLALCYSAAGLTGAALNILMKVSGSSEAKHKPHFPSFLLGAKLCSEDPIYAHEGIKFSRKVIDIAKHQNDHFLGVGHKFLGVCYGVAARFSVLDSERVVLQKKSLNSLNHAVAKRIDDPEVMFSLGLENAMQRNLDATFDNAMMYADMMAGSSGRGWQLLDLIVSAQQQFKDAETIEQPKQSTETYRIFLALIEAQKEIQLEAKNFDLAKIFRQEASIENNLEMAAWQDLATVYAKLGSLPDAETCVTKAKSIEFFSPRSWHTTGKWFEARSLSKEALVSFSISLSIEPGYVPSTVSTAELLLKLGKQSFPIARSFLMNFLLLEPTNHDAWFNLGLLSKMEGSLPQAAEFFQAAHELKLSAPVQSYI</sequence>
<dbReference type="KEGG" id="qsa:O6P43_019015"/>
<dbReference type="InterPro" id="IPR043376">
    <property type="entry name" value="NPG1-like"/>
</dbReference>
<keyword evidence="2" id="KW-1185">Reference proteome</keyword>
<dbReference type="EMBL" id="JARAOO010000008">
    <property type="protein sequence ID" value="KAJ7958260.1"/>
    <property type="molecule type" value="Genomic_DNA"/>
</dbReference>
<reference evidence="1" key="1">
    <citation type="journal article" date="2023" name="Science">
        <title>Elucidation of the pathway for biosynthesis of saponin adjuvants from the soapbark tree.</title>
        <authorList>
            <person name="Reed J."/>
            <person name="Orme A."/>
            <person name="El-Demerdash A."/>
            <person name="Owen C."/>
            <person name="Martin L.B.B."/>
            <person name="Misra R.C."/>
            <person name="Kikuchi S."/>
            <person name="Rejzek M."/>
            <person name="Martin A.C."/>
            <person name="Harkess A."/>
            <person name="Leebens-Mack J."/>
            <person name="Louveau T."/>
            <person name="Stephenson M.J."/>
            <person name="Osbourn A."/>
        </authorList>
    </citation>
    <scope>NUCLEOTIDE SEQUENCE</scope>
    <source>
        <strain evidence="1">S10</strain>
    </source>
</reference>
<dbReference type="PANTHER" id="PTHR44102:SF4">
    <property type="entry name" value="PROTEIN NPGR1"/>
    <property type="match status" value="1"/>
</dbReference>
<protein>
    <submittedName>
        <fullName evidence="1">Tetratricopeptide repeat protein 7A</fullName>
    </submittedName>
</protein>
<dbReference type="SUPFAM" id="SSF48452">
    <property type="entry name" value="TPR-like"/>
    <property type="match status" value="2"/>
</dbReference>
<evidence type="ECO:0000313" key="1">
    <source>
        <dbReference type="EMBL" id="KAJ7958260.1"/>
    </source>
</evidence>